<dbReference type="PANTHER" id="PTHR13390">
    <property type="entry name" value="LIPASE"/>
    <property type="match status" value="1"/>
</dbReference>
<dbReference type="InterPro" id="IPR029058">
    <property type="entry name" value="AB_hydrolase_fold"/>
</dbReference>
<keyword evidence="6" id="KW-1185">Reference proteome</keyword>
<evidence type="ECO:0008006" key="7">
    <source>
        <dbReference type="Google" id="ProtNLM"/>
    </source>
</evidence>
<dbReference type="PANTHER" id="PTHR13390:SF0">
    <property type="entry name" value="LIPID DROPLET-ASSOCIATED HYDROLASE"/>
    <property type="match status" value="1"/>
</dbReference>
<dbReference type="SUPFAM" id="SSF53474">
    <property type="entry name" value="alpha/beta-Hydrolases"/>
    <property type="match status" value="1"/>
</dbReference>
<comment type="similarity">
    <text evidence="2">Belongs to the AB hydrolase superfamily. LDAH family.</text>
</comment>
<dbReference type="GO" id="GO:0005811">
    <property type="term" value="C:lipid droplet"/>
    <property type="evidence" value="ECO:0007669"/>
    <property type="project" value="UniProtKB-SubCell"/>
</dbReference>
<sequence>MATQLAILPISENSSASYHLIFYITGNPGMISYYDTFLATLHQLVSESSSKHESEVLHVFGQSLKGFEDNNGPVPATGVPYSLEDQIQSRIKLLEGQRIPAGPRQGEHYDTITLMGHSVGTYIVLEVLQRLRKLASPLNIRGGVLLMPTIVGIAESPSGVIAAPLLTCVPGLPRGLQLLAKTAFWPLSTGVLQWLVGKVLGMPEDAAKTTTRFLRSNMGVWQALHMARDEMKEITVDKWDDEIWGLEKEIAENKTRIPKLYLYFAETDHWVADHSRDSLIAARGRLPGDDSSSKPVMVVDENGISHAFCISHSEMMAEKVVPWIEEILAAWRK</sequence>
<evidence type="ECO:0000256" key="1">
    <source>
        <dbReference type="ARBA" id="ARBA00004502"/>
    </source>
</evidence>
<keyword evidence="4" id="KW-0378">Hydrolase</keyword>
<name>A0A9P7Z989_9HELO</name>
<accession>A0A9P7Z989</accession>
<evidence type="ECO:0000256" key="3">
    <source>
        <dbReference type="ARBA" id="ARBA00022677"/>
    </source>
</evidence>
<dbReference type="InterPro" id="IPR019363">
    <property type="entry name" value="LDAH"/>
</dbReference>
<dbReference type="Pfam" id="PF10230">
    <property type="entry name" value="LIDHydrolase"/>
    <property type="match status" value="1"/>
</dbReference>
<keyword evidence="3" id="KW-0551">Lipid droplet</keyword>
<evidence type="ECO:0000256" key="2">
    <source>
        <dbReference type="ARBA" id="ARBA00008300"/>
    </source>
</evidence>
<reference evidence="5" key="1">
    <citation type="journal article" date="2021" name="IMA Fungus">
        <title>Genomic characterization of three marine fungi, including Emericellopsis atlantica sp. nov. with signatures of a generalist lifestyle and marine biomass degradation.</title>
        <authorList>
            <person name="Hagestad O.C."/>
            <person name="Hou L."/>
            <person name="Andersen J.H."/>
            <person name="Hansen E.H."/>
            <person name="Altermark B."/>
            <person name="Li C."/>
            <person name="Kuhnert E."/>
            <person name="Cox R.J."/>
            <person name="Crous P.W."/>
            <person name="Spatafora J.W."/>
            <person name="Lail K."/>
            <person name="Amirebrahimi M."/>
            <person name="Lipzen A."/>
            <person name="Pangilinan J."/>
            <person name="Andreopoulos W."/>
            <person name="Hayes R.D."/>
            <person name="Ng V."/>
            <person name="Grigoriev I.V."/>
            <person name="Jackson S.A."/>
            <person name="Sutton T.D.S."/>
            <person name="Dobson A.D.W."/>
            <person name="Rama T."/>
        </authorList>
    </citation>
    <scope>NUCLEOTIDE SEQUENCE</scope>
    <source>
        <strain evidence="5">TRa3180A</strain>
    </source>
</reference>
<dbReference type="Gene3D" id="3.40.50.1820">
    <property type="entry name" value="alpha/beta hydrolase"/>
    <property type="match status" value="1"/>
</dbReference>
<gene>
    <name evidence="5" type="ORF">BJ878DRAFT_493576</name>
</gene>
<evidence type="ECO:0000256" key="4">
    <source>
        <dbReference type="ARBA" id="ARBA00022801"/>
    </source>
</evidence>
<comment type="subcellular location">
    <subcellularLocation>
        <location evidence="1">Lipid droplet</location>
    </subcellularLocation>
</comment>
<dbReference type="Proteomes" id="UP000887226">
    <property type="component" value="Unassembled WGS sequence"/>
</dbReference>
<dbReference type="AlphaFoldDB" id="A0A9P7Z989"/>
<dbReference type="EMBL" id="MU253778">
    <property type="protein sequence ID" value="KAG9247233.1"/>
    <property type="molecule type" value="Genomic_DNA"/>
</dbReference>
<organism evidence="5 6">
    <name type="scientific">Calycina marina</name>
    <dbReference type="NCBI Taxonomy" id="1763456"/>
    <lineage>
        <taxon>Eukaryota</taxon>
        <taxon>Fungi</taxon>
        <taxon>Dikarya</taxon>
        <taxon>Ascomycota</taxon>
        <taxon>Pezizomycotina</taxon>
        <taxon>Leotiomycetes</taxon>
        <taxon>Helotiales</taxon>
        <taxon>Pezizellaceae</taxon>
        <taxon>Calycina</taxon>
    </lineage>
</organism>
<dbReference type="GO" id="GO:0016298">
    <property type="term" value="F:lipase activity"/>
    <property type="evidence" value="ECO:0007669"/>
    <property type="project" value="InterPro"/>
</dbReference>
<comment type="caution">
    <text evidence="5">The sequence shown here is derived from an EMBL/GenBank/DDBJ whole genome shotgun (WGS) entry which is preliminary data.</text>
</comment>
<dbReference type="GO" id="GO:0019915">
    <property type="term" value="P:lipid storage"/>
    <property type="evidence" value="ECO:0007669"/>
    <property type="project" value="InterPro"/>
</dbReference>
<dbReference type="OrthoDB" id="448051at2759"/>
<protein>
    <recommendedName>
        <fullName evidence="7">Lipid droplet-associated hydrolase</fullName>
    </recommendedName>
</protein>
<evidence type="ECO:0000313" key="6">
    <source>
        <dbReference type="Proteomes" id="UP000887226"/>
    </source>
</evidence>
<evidence type="ECO:0000313" key="5">
    <source>
        <dbReference type="EMBL" id="KAG9247233.1"/>
    </source>
</evidence>
<proteinExistence type="inferred from homology"/>